<dbReference type="AlphaFoldDB" id="A0A0D6PI54"/>
<dbReference type="OrthoDB" id="9809379at2"/>
<dbReference type="Gene3D" id="1.10.8.60">
    <property type="match status" value="1"/>
</dbReference>
<dbReference type="CDD" id="cd19481">
    <property type="entry name" value="RecA-like_protease"/>
    <property type="match status" value="1"/>
</dbReference>
<dbReference type="InterPro" id="IPR000642">
    <property type="entry name" value="Peptidase_M41"/>
</dbReference>
<dbReference type="Proteomes" id="UP000032668">
    <property type="component" value="Unassembled WGS sequence"/>
</dbReference>
<name>A0A0D6PI54_9PROT</name>
<dbReference type="SUPFAM" id="SSF140990">
    <property type="entry name" value="FtsH protease domain-like"/>
    <property type="match status" value="1"/>
</dbReference>
<dbReference type="SMART" id="SM00382">
    <property type="entry name" value="AAA"/>
    <property type="match status" value="1"/>
</dbReference>
<comment type="similarity">
    <text evidence="1">Belongs to the AAA ATPase family.</text>
</comment>
<dbReference type="EMBL" id="BANC01000094">
    <property type="protein sequence ID" value="GAN81455.1"/>
    <property type="molecule type" value="Genomic_DNA"/>
</dbReference>
<dbReference type="PANTHER" id="PTHR23076">
    <property type="entry name" value="METALLOPROTEASE M41 FTSH"/>
    <property type="match status" value="1"/>
</dbReference>
<dbReference type="InterPro" id="IPR003959">
    <property type="entry name" value="ATPase_AAA_core"/>
</dbReference>
<accession>A0A0D6PI54</accession>
<protein>
    <submittedName>
        <fullName evidence="3">ATPase</fullName>
    </submittedName>
</protein>
<feature type="domain" description="AAA+ ATPase" evidence="2">
    <location>
        <begin position="285"/>
        <end position="426"/>
    </location>
</feature>
<dbReference type="GO" id="GO:0005886">
    <property type="term" value="C:plasma membrane"/>
    <property type="evidence" value="ECO:0007669"/>
    <property type="project" value="TreeGrafter"/>
</dbReference>
<proteinExistence type="inferred from homology"/>
<dbReference type="GO" id="GO:0006508">
    <property type="term" value="P:proteolysis"/>
    <property type="evidence" value="ECO:0007669"/>
    <property type="project" value="InterPro"/>
</dbReference>
<dbReference type="Gene3D" id="1.20.58.760">
    <property type="entry name" value="Peptidase M41"/>
    <property type="match status" value="1"/>
</dbReference>
<dbReference type="InterPro" id="IPR003593">
    <property type="entry name" value="AAA+_ATPase"/>
</dbReference>
<keyword evidence="1" id="KW-0547">Nucleotide-binding</keyword>
<dbReference type="InterPro" id="IPR037219">
    <property type="entry name" value="Peptidase_M41-like"/>
</dbReference>
<dbReference type="InterPro" id="IPR003960">
    <property type="entry name" value="ATPase_AAA_CS"/>
</dbReference>
<keyword evidence="4" id="KW-1185">Reference proteome</keyword>
<dbReference type="STRING" id="1120923.SAMN02746095_01866"/>
<dbReference type="Pfam" id="PF00004">
    <property type="entry name" value="AAA"/>
    <property type="match status" value="1"/>
</dbReference>
<reference evidence="3 4" key="1">
    <citation type="submission" date="2012-11" db="EMBL/GenBank/DDBJ databases">
        <title>Whole genome sequence of Acidocella aminolytica 101 = DSM 11237.</title>
        <authorList>
            <person name="Azuma Y."/>
            <person name="Higashiura N."/>
            <person name="Hirakawa H."/>
            <person name="Matsushita K."/>
        </authorList>
    </citation>
    <scope>NUCLEOTIDE SEQUENCE [LARGE SCALE GENOMIC DNA]</scope>
    <source>
        <strain evidence="4">101 / DSM 11237</strain>
    </source>
</reference>
<dbReference type="Pfam" id="PF01434">
    <property type="entry name" value="Peptidase_M41"/>
    <property type="match status" value="1"/>
</dbReference>
<evidence type="ECO:0000256" key="1">
    <source>
        <dbReference type="RuleBase" id="RU003651"/>
    </source>
</evidence>
<evidence type="ECO:0000313" key="3">
    <source>
        <dbReference type="EMBL" id="GAN81455.1"/>
    </source>
</evidence>
<dbReference type="GO" id="GO:0004176">
    <property type="term" value="F:ATP-dependent peptidase activity"/>
    <property type="evidence" value="ECO:0007669"/>
    <property type="project" value="InterPro"/>
</dbReference>
<evidence type="ECO:0000313" key="4">
    <source>
        <dbReference type="Proteomes" id="UP000032668"/>
    </source>
</evidence>
<dbReference type="GO" id="GO:0005524">
    <property type="term" value="F:ATP binding"/>
    <property type="evidence" value="ECO:0007669"/>
    <property type="project" value="UniProtKB-KW"/>
</dbReference>
<dbReference type="GO" id="GO:0016887">
    <property type="term" value="F:ATP hydrolysis activity"/>
    <property type="evidence" value="ECO:0007669"/>
    <property type="project" value="InterPro"/>
</dbReference>
<sequence length="699" mass="75730">MSKHMQMPRASRAAGMDAVLPLEDELFEDAPEFAKPALPPECEALLGWQMTQSALKPFNFRLPLGFYVVLVHDQSWVSVVAEMLRTVYVYGPYCRPDQVDAPPIQRPNIQLLGARTPITTVKIPRADDANNTTSRVSIEARIAKFLGEGTSACFVTSDLSELPTPLQAMADRVIEVPAPSRRFLRAMLRKIAPPHGRLDYRGLDCAGLTPTMLSLAYRNGTSAQGYLQRLHRLLATGQPQPLARQSKPITPLSALHGVDDAKSWANELKADLGLYRAAKLTWDDVPSSALFNGPSGTGKTSLAQAIAEDCQLNFIGTSYSDWQSAGSGHLGDVIRTLRAAFAEARARRPSVLFIDELDSIGTRKAGSAQREEWWRVIINALLEEMDGRADNEGVVLLAASNHPEAIDPAILRSGRLDRHIAVALPTASALAAIYHDQLATSPHDGTLDFAQLGDFSAGLTGADVKKHCADARRRARLAKRPLTQADVIQVITGEESSASPDDLWRIAVHECGHAIAAYNSPALEVGMLSILRRGDIAGSATFKLRSSHVTADSLHAYLIAMLAGRAAEEVLLGQVSSGAGGPEGSDLSRATRLAAEAEFSLGLGEDRLAWLDLSQPGRLTSLLTTRPDVERLIATRIRDAYAAAKALIEAQQQTILRLAQCLLKARVMSSADIQRFVGEVRCSSVIKLPLATMPRQTIH</sequence>
<dbReference type="SUPFAM" id="SSF52540">
    <property type="entry name" value="P-loop containing nucleoside triphosphate hydrolases"/>
    <property type="match status" value="1"/>
</dbReference>
<dbReference type="GO" id="GO:0030163">
    <property type="term" value="P:protein catabolic process"/>
    <property type="evidence" value="ECO:0007669"/>
    <property type="project" value="TreeGrafter"/>
</dbReference>
<dbReference type="PROSITE" id="PS00674">
    <property type="entry name" value="AAA"/>
    <property type="match status" value="1"/>
</dbReference>
<dbReference type="GO" id="GO:0004222">
    <property type="term" value="F:metalloendopeptidase activity"/>
    <property type="evidence" value="ECO:0007669"/>
    <property type="project" value="InterPro"/>
</dbReference>
<gene>
    <name evidence="3" type="ORF">Aam_096_014</name>
</gene>
<dbReference type="InterPro" id="IPR027417">
    <property type="entry name" value="P-loop_NTPase"/>
</dbReference>
<dbReference type="RefSeq" id="WP_048879843.1">
    <property type="nucleotide sequence ID" value="NZ_BANC01000094.1"/>
</dbReference>
<comment type="caution">
    <text evidence="3">The sequence shown here is derived from an EMBL/GenBank/DDBJ whole genome shotgun (WGS) entry which is preliminary data.</text>
</comment>
<dbReference type="PANTHER" id="PTHR23076:SF97">
    <property type="entry name" value="ATP-DEPENDENT ZINC METALLOPROTEASE YME1L1"/>
    <property type="match status" value="1"/>
</dbReference>
<dbReference type="Gene3D" id="3.40.50.300">
    <property type="entry name" value="P-loop containing nucleotide triphosphate hydrolases"/>
    <property type="match status" value="1"/>
</dbReference>
<organism evidence="3 4">
    <name type="scientific">Acidocella aminolytica 101 = DSM 11237</name>
    <dbReference type="NCBI Taxonomy" id="1120923"/>
    <lineage>
        <taxon>Bacteria</taxon>
        <taxon>Pseudomonadati</taxon>
        <taxon>Pseudomonadota</taxon>
        <taxon>Alphaproteobacteria</taxon>
        <taxon>Acetobacterales</taxon>
        <taxon>Acidocellaceae</taxon>
        <taxon>Acidocella</taxon>
    </lineage>
</organism>
<evidence type="ECO:0000259" key="2">
    <source>
        <dbReference type="SMART" id="SM00382"/>
    </source>
</evidence>
<keyword evidence="1" id="KW-0067">ATP-binding</keyword>